<dbReference type="PROSITE" id="PS51257">
    <property type="entry name" value="PROKAR_LIPOPROTEIN"/>
    <property type="match status" value="1"/>
</dbReference>
<feature type="signal peptide" evidence="1">
    <location>
        <begin position="1"/>
        <end position="23"/>
    </location>
</feature>
<protein>
    <submittedName>
        <fullName evidence="2">DUF3221 domain-containing protein</fullName>
    </submittedName>
</protein>
<dbReference type="AlphaFoldDB" id="A0A5R9G980"/>
<dbReference type="Proteomes" id="UP000309676">
    <property type="component" value="Unassembled WGS sequence"/>
</dbReference>
<reference evidence="2 3" key="1">
    <citation type="submission" date="2019-05" db="EMBL/GenBank/DDBJ databases">
        <authorList>
            <person name="Narsing Rao M.P."/>
            <person name="Li W.J."/>
        </authorList>
    </citation>
    <scope>NUCLEOTIDE SEQUENCE [LARGE SCALE GENOMIC DNA]</scope>
    <source>
        <strain evidence="2 3">SYSU_K30003</strain>
    </source>
</reference>
<dbReference type="InterPro" id="IPR012340">
    <property type="entry name" value="NA-bd_OB-fold"/>
</dbReference>
<dbReference type="Gene3D" id="2.40.50.140">
    <property type="entry name" value="Nucleic acid-binding proteins"/>
    <property type="match status" value="1"/>
</dbReference>
<dbReference type="EMBL" id="VCIW01000020">
    <property type="protein sequence ID" value="TLS49624.1"/>
    <property type="molecule type" value="Genomic_DNA"/>
</dbReference>
<dbReference type="OrthoDB" id="2679107at2"/>
<proteinExistence type="predicted"/>
<evidence type="ECO:0000256" key="1">
    <source>
        <dbReference type="SAM" id="SignalP"/>
    </source>
</evidence>
<dbReference type="Pfam" id="PF11518">
    <property type="entry name" value="DUF3221"/>
    <property type="match status" value="1"/>
</dbReference>
<dbReference type="InterPro" id="IPR021598">
    <property type="entry name" value="DUF3221"/>
</dbReference>
<keyword evidence="1" id="KW-0732">Signal</keyword>
<organism evidence="2 3">
    <name type="scientific">Paenibacillus antri</name>
    <dbReference type="NCBI Taxonomy" id="2582848"/>
    <lineage>
        <taxon>Bacteria</taxon>
        <taxon>Bacillati</taxon>
        <taxon>Bacillota</taxon>
        <taxon>Bacilli</taxon>
        <taxon>Bacillales</taxon>
        <taxon>Paenibacillaceae</taxon>
        <taxon>Paenibacillus</taxon>
    </lineage>
</organism>
<accession>A0A5R9G980</accession>
<dbReference type="RefSeq" id="WP_138197067.1">
    <property type="nucleotide sequence ID" value="NZ_VCIW01000020.1"/>
</dbReference>
<gene>
    <name evidence="2" type="ORF">FE782_24895</name>
</gene>
<evidence type="ECO:0000313" key="3">
    <source>
        <dbReference type="Proteomes" id="UP000309676"/>
    </source>
</evidence>
<sequence>MSAFRRTSVWILALSLLSAATIAGCRGTFEDRAVGPPPGIEGYVVKKQDDRMLVVAADRSAIWFSSAPRKAKVGQRVQVWYGESQESYPARAKADRATIVLSPKPSGADLSEADAVREALRAYESAAVPVVRQAEYDAALDQWSVTIGVEDAEKVERVKDAPE</sequence>
<feature type="chain" id="PRO_5039028966" evidence="1">
    <location>
        <begin position="24"/>
        <end position="163"/>
    </location>
</feature>
<comment type="caution">
    <text evidence="2">The sequence shown here is derived from an EMBL/GenBank/DDBJ whole genome shotgun (WGS) entry which is preliminary data.</text>
</comment>
<evidence type="ECO:0000313" key="2">
    <source>
        <dbReference type="EMBL" id="TLS49624.1"/>
    </source>
</evidence>
<keyword evidence="3" id="KW-1185">Reference proteome</keyword>
<name>A0A5R9G980_9BACL</name>